<evidence type="ECO:0000313" key="2">
    <source>
        <dbReference type="Proteomes" id="UP000789920"/>
    </source>
</evidence>
<keyword evidence="2" id="KW-1185">Reference proteome</keyword>
<dbReference type="EMBL" id="CAJVQC010110111">
    <property type="protein sequence ID" value="CAG8834775.1"/>
    <property type="molecule type" value="Genomic_DNA"/>
</dbReference>
<evidence type="ECO:0000313" key="1">
    <source>
        <dbReference type="EMBL" id="CAG8834775.1"/>
    </source>
</evidence>
<feature type="non-terminal residue" evidence="1">
    <location>
        <position position="84"/>
    </location>
</feature>
<protein>
    <submittedName>
        <fullName evidence="1">21449_t:CDS:1</fullName>
    </submittedName>
</protein>
<proteinExistence type="predicted"/>
<feature type="non-terminal residue" evidence="1">
    <location>
        <position position="1"/>
    </location>
</feature>
<dbReference type="Proteomes" id="UP000789920">
    <property type="component" value="Unassembled WGS sequence"/>
</dbReference>
<gene>
    <name evidence="1" type="ORF">RPERSI_LOCUS29301</name>
</gene>
<accession>A0ACA9SDG1</accession>
<organism evidence="1 2">
    <name type="scientific">Racocetra persica</name>
    <dbReference type="NCBI Taxonomy" id="160502"/>
    <lineage>
        <taxon>Eukaryota</taxon>
        <taxon>Fungi</taxon>
        <taxon>Fungi incertae sedis</taxon>
        <taxon>Mucoromycota</taxon>
        <taxon>Glomeromycotina</taxon>
        <taxon>Glomeromycetes</taxon>
        <taxon>Diversisporales</taxon>
        <taxon>Gigasporaceae</taxon>
        <taxon>Racocetra</taxon>
    </lineage>
</organism>
<name>A0ACA9SDG1_9GLOM</name>
<comment type="caution">
    <text evidence="1">The sequence shown here is derived from an EMBL/GenBank/DDBJ whole genome shotgun (WGS) entry which is preliminary data.</text>
</comment>
<reference evidence="1" key="1">
    <citation type="submission" date="2021-06" db="EMBL/GenBank/DDBJ databases">
        <authorList>
            <person name="Kallberg Y."/>
            <person name="Tangrot J."/>
            <person name="Rosling A."/>
        </authorList>
    </citation>
    <scope>NUCLEOTIDE SEQUENCE</scope>
    <source>
        <strain evidence="1">MA461A</strain>
    </source>
</reference>
<sequence>NDKEKLKTQKIQMYPTSKEREKLRKWMGTVRWTYNKVLEILQDDKINISDNQDDVKGKVISLNLGIYTFMTGYDPNGRVVKWGN</sequence>